<sequence length="88" mass="9959">MRRACTCPYSPPRRLVTYLVCFESSLLLLGTNANNLSHTFDFNVSWLLYLLYVNMNPLLATCIEVASLDLLCDEGTLGNTRKPKFLPD</sequence>
<keyword evidence="2" id="KW-1185">Reference proteome</keyword>
<gene>
    <name evidence="1" type="ORF">PHLGIDRAFT_247369</name>
</gene>
<dbReference type="EMBL" id="KN840626">
    <property type="protein sequence ID" value="KIP03243.1"/>
    <property type="molecule type" value="Genomic_DNA"/>
</dbReference>
<evidence type="ECO:0000313" key="2">
    <source>
        <dbReference type="Proteomes" id="UP000053257"/>
    </source>
</evidence>
<dbReference type="Proteomes" id="UP000053257">
    <property type="component" value="Unassembled WGS sequence"/>
</dbReference>
<proteinExistence type="predicted"/>
<organism evidence="1 2">
    <name type="scientific">Phlebiopsis gigantea (strain 11061_1 CR5-6)</name>
    <name type="common">White-rot fungus</name>
    <name type="synonym">Peniophora gigantea</name>
    <dbReference type="NCBI Taxonomy" id="745531"/>
    <lineage>
        <taxon>Eukaryota</taxon>
        <taxon>Fungi</taxon>
        <taxon>Dikarya</taxon>
        <taxon>Basidiomycota</taxon>
        <taxon>Agaricomycotina</taxon>
        <taxon>Agaricomycetes</taxon>
        <taxon>Polyporales</taxon>
        <taxon>Phanerochaetaceae</taxon>
        <taxon>Phlebiopsis</taxon>
    </lineage>
</organism>
<accession>A0A0C3PDB6</accession>
<protein>
    <submittedName>
        <fullName evidence="1">Uncharacterized protein</fullName>
    </submittedName>
</protein>
<name>A0A0C3PDB6_PHLG1</name>
<dbReference type="AlphaFoldDB" id="A0A0C3PDB6"/>
<evidence type="ECO:0000313" key="1">
    <source>
        <dbReference type="EMBL" id="KIP03243.1"/>
    </source>
</evidence>
<reference evidence="1 2" key="1">
    <citation type="journal article" date="2014" name="PLoS Genet.">
        <title>Analysis of the Phlebiopsis gigantea genome, transcriptome and secretome provides insight into its pioneer colonization strategies of wood.</title>
        <authorList>
            <person name="Hori C."/>
            <person name="Ishida T."/>
            <person name="Igarashi K."/>
            <person name="Samejima M."/>
            <person name="Suzuki H."/>
            <person name="Master E."/>
            <person name="Ferreira P."/>
            <person name="Ruiz-Duenas F.J."/>
            <person name="Held B."/>
            <person name="Canessa P."/>
            <person name="Larrondo L.F."/>
            <person name="Schmoll M."/>
            <person name="Druzhinina I.S."/>
            <person name="Kubicek C.P."/>
            <person name="Gaskell J.A."/>
            <person name="Kersten P."/>
            <person name="St John F."/>
            <person name="Glasner J."/>
            <person name="Sabat G."/>
            <person name="Splinter BonDurant S."/>
            <person name="Syed K."/>
            <person name="Yadav J."/>
            <person name="Mgbeahuruike A.C."/>
            <person name="Kovalchuk A."/>
            <person name="Asiegbu F.O."/>
            <person name="Lackner G."/>
            <person name="Hoffmeister D."/>
            <person name="Rencoret J."/>
            <person name="Gutierrez A."/>
            <person name="Sun H."/>
            <person name="Lindquist E."/>
            <person name="Barry K."/>
            <person name="Riley R."/>
            <person name="Grigoriev I.V."/>
            <person name="Henrissat B."/>
            <person name="Kues U."/>
            <person name="Berka R.M."/>
            <person name="Martinez A.T."/>
            <person name="Covert S.F."/>
            <person name="Blanchette R.A."/>
            <person name="Cullen D."/>
        </authorList>
    </citation>
    <scope>NUCLEOTIDE SEQUENCE [LARGE SCALE GENOMIC DNA]</scope>
    <source>
        <strain evidence="1 2">11061_1 CR5-6</strain>
    </source>
</reference>
<dbReference type="HOGENOM" id="CLU_2469853_0_0_1"/>